<dbReference type="EMBL" id="JAWJZB010000002">
    <property type="protein sequence ID" value="MDV5087681.1"/>
    <property type="molecule type" value="Genomic_DNA"/>
</dbReference>
<evidence type="ECO:0000256" key="2">
    <source>
        <dbReference type="ARBA" id="ARBA00022723"/>
    </source>
</evidence>
<protein>
    <submittedName>
        <fullName evidence="10">M48 family metallopeptidase</fullName>
    </submittedName>
</protein>
<reference evidence="10 11" key="1">
    <citation type="submission" date="2023-10" db="EMBL/GenBank/DDBJ databases">
        <title>Veillonella sp. nov., isolated from a pig farm feces dump.</title>
        <authorList>
            <person name="Chang Y.-H."/>
        </authorList>
    </citation>
    <scope>NUCLEOTIDE SEQUENCE [LARGE SCALE GENOMIC DNA]</scope>
    <source>
        <strain evidence="10 11">YH-vei2233</strain>
    </source>
</reference>
<dbReference type="PANTHER" id="PTHR22726:SF1">
    <property type="entry name" value="METALLOENDOPEPTIDASE OMA1, MITOCHONDRIAL"/>
    <property type="match status" value="1"/>
</dbReference>
<dbReference type="RefSeq" id="WP_317329497.1">
    <property type="nucleotide sequence ID" value="NZ_JAWJZA010000022.1"/>
</dbReference>
<feature type="compositionally biased region" description="Basic and acidic residues" evidence="7">
    <location>
        <begin position="384"/>
        <end position="399"/>
    </location>
</feature>
<comment type="similarity">
    <text evidence="6">Belongs to the peptidase M48 family.</text>
</comment>
<feature type="compositionally biased region" description="Polar residues" evidence="7">
    <location>
        <begin position="408"/>
        <end position="417"/>
    </location>
</feature>
<sequence>MVKVKRLAITTAVALTLTNGLGAIPATITESGLVSSTVGSVLHTTVPTAHAAGLETLISGAAAMAYVSTAINKMDNSDEGQQESLANAKKQTGYLDDWAAQQRVQTIVTNLSKSPLVKRSYAVYVNPQTDFNAFMTIGRVMSVNKGTLDKLDDNQLAYVIAHELSHGEHKDIVNGMKKQVGLSTALSIYAGGSAGGAILGNIAGNYINNQVFTMSQEKNADDLGFDILADSQYNIGGAAGAMAVMRNTYGDKTYREGFAQVLAPNNHPKASARVTENIKRMYEYSGKHVNVVDNAVIVDGDNIYTPAASGRYTGEERSYYMAGKLAKLYHDNKITNGSASYSEATVTVAGESIVTTPGSDVALMVATNLNNAFVKEGGKSASKTTKEKVKKEPNKKDSKTSTTTSTSGNVDLSNLSK</sequence>
<dbReference type="InterPro" id="IPR001915">
    <property type="entry name" value="Peptidase_M48"/>
</dbReference>
<proteinExistence type="inferred from homology"/>
<accession>A0ABU3Z7N0</accession>
<dbReference type="Proteomes" id="UP001272515">
    <property type="component" value="Unassembled WGS sequence"/>
</dbReference>
<evidence type="ECO:0000256" key="4">
    <source>
        <dbReference type="ARBA" id="ARBA00022833"/>
    </source>
</evidence>
<feature type="signal peptide" evidence="8">
    <location>
        <begin position="1"/>
        <end position="22"/>
    </location>
</feature>
<keyword evidence="4 6" id="KW-0862">Zinc</keyword>
<dbReference type="Pfam" id="PF01435">
    <property type="entry name" value="Peptidase_M48"/>
    <property type="match status" value="1"/>
</dbReference>
<dbReference type="InterPro" id="IPR051156">
    <property type="entry name" value="Mito/Outer_Membr_Metalloprot"/>
</dbReference>
<keyword evidence="11" id="KW-1185">Reference proteome</keyword>
<evidence type="ECO:0000313" key="11">
    <source>
        <dbReference type="Proteomes" id="UP001272515"/>
    </source>
</evidence>
<feature type="domain" description="Peptidase M48" evidence="9">
    <location>
        <begin position="101"/>
        <end position="275"/>
    </location>
</feature>
<evidence type="ECO:0000259" key="9">
    <source>
        <dbReference type="Pfam" id="PF01435"/>
    </source>
</evidence>
<keyword evidence="3 6" id="KW-0378">Hydrolase</keyword>
<keyword evidence="2" id="KW-0479">Metal-binding</keyword>
<feature type="chain" id="PRO_5045135903" evidence="8">
    <location>
        <begin position="23"/>
        <end position="417"/>
    </location>
</feature>
<dbReference type="PANTHER" id="PTHR22726">
    <property type="entry name" value="METALLOENDOPEPTIDASE OMA1"/>
    <property type="match status" value="1"/>
</dbReference>
<evidence type="ECO:0000256" key="6">
    <source>
        <dbReference type="RuleBase" id="RU003983"/>
    </source>
</evidence>
<feature type="region of interest" description="Disordered" evidence="7">
    <location>
        <begin position="376"/>
        <end position="417"/>
    </location>
</feature>
<keyword evidence="1 6" id="KW-0645">Protease</keyword>
<evidence type="ECO:0000256" key="7">
    <source>
        <dbReference type="SAM" id="MobiDB-lite"/>
    </source>
</evidence>
<evidence type="ECO:0000256" key="5">
    <source>
        <dbReference type="ARBA" id="ARBA00023049"/>
    </source>
</evidence>
<comment type="cofactor">
    <cofactor evidence="6">
        <name>Zn(2+)</name>
        <dbReference type="ChEBI" id="CHEBI:29105"/>
    </cofactor>
    <text evidence="6">Binds 1 zinc ion per subunit.</text>
</comment>
<organism evidence="10 11">
    <name type="scientific">Veillonella absiana</name>
    <dbReference type="NCBI Taxonomy" id="3079305"/>
    <lineage>
        <taxon>Bacteria</taxon>
        <taxon>Bacillati</taxon>
        <taxon>Bacillota</taxon>
        <taxon>Negativicutes</taxon>
        <taxon>Veillonellales</taxon>
        <taxon>Veillonellaceae</taxon>
        <taxon>Veillonella</taxon>
    </lineage>
</organism>
<gene>
    <name evidence="10" type="ORF">RVY80_02315</name>
</gene>
<name>A0ABU3Z7N0_9FIRM</name>
<keyword evidence="5 6" id="KW-0482">Metalloprotease</keyword>
<keyword evidence="8" id="KW-0732">Signal</keyword>
<evidence type="ECO:0000256" key="8">
    <source>
        <dbReference type="SAM" id="SignalP"/>
    </source>
</evidence>
<evidence type="ECO:0000256" key="1">
    <source>
        <dbReference type="ARBA" id="ARBA00022670"/>
    </source>
</evidence>
<evidence type="ECO:0000256" key="3">
    <source>
        <dbReference type="ARBA" id="ARBA00022801"/>
    </source>
</evidence>
<evidence type="ECO:0000313" key="10">
    <source>
        <dbReference type="EMBL" id="MDV5087681.1"/>
    </source>
</evidence>
<dbReference type="CDD" id="cd07324">
    <property type="entry name" value="M48C_Oma1-like"/>
    <property type="match status" value="1"/>
</dbReference>
<comment type="caution">
    <text evidence="10">The sequence shown here is derived from an EMBL/GenBank/DDBJ whole genome shotgun (WGS) entry which is preliminary data.</text>
</comment>
<dbReference type="Gene3D" id="3.30.2010.10">
    <property type="entry name" value="Metalloproteases ('zincins'), catalytic domain"/>
    <property type="match status" value="1"/>
</dbReference>